<dbReference type="Proteomes" id="UP000224915">
    <property type="component" value="Unassembled WGS sequence"/>
</dbReference>
<gene>
    <name evidence="1" type="ORF">ATL40_2322</name>
</gene>
<accession>A0A2A9D425</accession>
<proteinExistence type="predicted"/>
<sequence>MSRALPARQVVPLTEGERTALQLLASEAGMSTGITARALLTYGLNHSSRVAVRQQMEMERVATTTRIREGARIAARSRWGTVDEGEA</sequence>
<name>A0A2A9D425_9MICO</name>
<comment type="caution">
    <text evidence="1">The sequence shown here is derived from an EMBL/GenBank/DDBJ whole genome shotgun (WGS) entry which is preliminary data.</text>
</comment>
<protein>
    <submittedName>
        <fullName evidence="1">Uncharacterized protein</fullName>
    </submittedName>
</protein>
<evidence type="ECO:0000313" key="2">
    <source>
        <dbReference type="Proteomes" id="UP000224915"/>
    </source>
</evidence>
<dbReference type="EMBL" id="PDJD01000001">
    <property type="protein sequence ID" value="PFG20712.1"/>
    <property type="molecule type" value="Genomic_DNA"/>
</dbReference>
<keyword evidence="2" id="KW-1185">Reference proteome</keyword>
<dbReference type="AlphaFoldDB" id="A0A2A9D425"/>
<evidence type="ECO:0000313" key="1">
    <source>
        <dbReference type="EMBL" id="PFG20712.1"/>
    </source>
</evidence>
<reference evidence="1 2" key="1">
    <citation type="submission" date="2017-10" db="EMBL/GenBank/DDBJ databases">
        <title>Sequencing the genomes of 1000 actinobacteria strains.</title>
        <authorList>
            <person name="Klenk H.-P."/>
        </authorList>
    </citation>
    <scope>NUCLEOTIDE SEQUENCE [LARGE SCALE GENOMIC DNA]</scope>
    <source>
        <strain evidence="1 2">DSM 21801</strain>
    </source>
</reference>
<organism evidence="1 2">
    <name type="scientific">Serinibacter salmoneus</name>
    <dbReference type="NCBI Taxonomy" id="556530"/>
    <lineage>
        <taxon>Bacteria</taxon>
        <taxon>Bacillati</taxon>
        <taxon>Actinomycetota</taxon>
        <taxon>Actinomycetes</taxon>
        <taxon>Micrococcales</taxon>
        <taxon>Beutenbergiaceae</taxon>
        <taxon>Serinibacter</taxon>
    </lineage>
</organism>